<protein>
    <submittedName>
        <fullName evidence="5">Acyl-CoA thioesterase</fullName>
    </submittedName>
</protein>
<name>A0A346AZ30_9FIRM</name>
<dbReference type="GO" id="GO:0006637">
    <property type="term" value="P:acyl-CoA metabolic process"/>
    <property type="evidence" value="ECO:0007669"/>
    <property type="project" value="TreeGrafter"/>
</dbReference>
<dbReference type="PANTHER" id="PTHR11049">
    <property type="entry name" value="ACYL COENZYME A THIOESTER HYDROLASE"/>
    <property type="match status" value="1"/>
</dbReference>
<dbReference type="EMBL" id="CP029462">
    <property type="protein sequence ID" value="AXL21123.1"/>
    <property type="molecule type" value="Genomic_DNA"/>
</dbReference>
<dbReference type="PROSITE" id="PS51770">
    <property type="entry name" value="HOTDOG_ACOT"/>
    <property type="match status" value="1"/>
</dbReference>
<sequence length="148" mass="16014">MTMTGIDRHVSAAHMVLGKDLNPHDTLFAGQAASYMIECGFLAVQSFLNSGHIVCLGLDGLRFLRPVRKGDTIDISSTVVYAGTTSVGAHIAMTRRSDGAMAAECFVSFVHIEEETGQARPHGVTLPALDEQGEARRRAYWAYKGMTV</sequence>
<keyword evidence="2 3" id="KW-0378">Hydrolase</keyword>
<evidence type="ECO:0000256" key="1">
    <source>
        <dbReference type="ARBA" id="ARBA00010458"/>
    </source>
</evidence>
<dbReference type="Proteomes" id="UP000254337">
    <property type="component" value="Chromosome"/>
</dbReference>
<comment type="similarity">
    <text evidence="1">Belongs to the acyl coenzyme A hydrolase family.</text>
</comment>
<dbReference type="GO" id="GO:0005737">
    <property type="term" value="C:cytoplasm"/>
    <property type="evidence" value="ECO:0007669"/>
    <property type="project" value="TreeGrafter"/>
</dbReference>
<feature type="domain" description="HotDog ACOT-type" evidence="4">
    <location>
        <begin position="6"/>
        <end position="115"/>
    </location>
</feature>
<accession>A0A346AZ30</accession>
<evidence type="ECO:0000256" key="3">
    <source>
        <dbReference type="PROSITE-ProRule" id="PRU01106"/>
    </source>
</evidence>
<dbReference type="GO" id="GO:0052816">
    <property type="term" value="F:long-chain fatty acyl-CoA hydrolase activity"/>
    <property type="evidence" value="ECO:0007669"/>
    <property type="project" value="TreeGrafter"/>
</dbReference>
<organism evidence="5 6">
    <name type="scientific">Megasphaera stantonii</name>
    <dbReference type="NCBI Taxonomy" id="2144175"/>
    <lineage>
        <taxon>Bacteria</taxon>
        <taxon>Bacillati</taxon>
        <taxon>Bacillota</taxon>
        <taxon>Negativicutes</taxon>
        <taxon>Veillonellales</taxon>
        <taxon>Veillonellaceae</taxon>
        <taxon>Megasphaera</taxon>
    </lineage>
</organism>
<dbReference type="OrthoDB" id="9791628at2"/>
<dbReference type="Pfam" id="PF03061">
    <property type="entry name" value="4HBT"/>
    <property type="match status" value="1"/>
</dbReference>
<dbReference type="InterPro" id="IPR033120">
    <property type="entry name" value="HOTDOG_ACOT"/>
</dbReference>
<evidence type="ECO:0000313" key="6">
    <source>
        <dbReference type="Proteomes" id="UP000254337"/>
    </source>
</evidence>
<dbReference type="KEGG" id="meg:DKB62_05845"/>
<dbReference type="InterPro" id="IPR040170">
    <property type="entry name" value="Cytosol_ACT"/>
</dbReference>
<evidence type="ECO:0000313" key="5">
    <source>
        <dbReference type="EMBL" id="AXL21123.1"/>
    </source>
</evidence>
<dbReference type="Gene3D" id="3.10.129.10">
    <property type="entry name" value="Hotdog Thioesterase"/>
    <property type="match status" value="1"/>
</dbReference>
<dbReference type="AlphaFoldDB" id="A0A346AZ30"/>
<keyword evidence="6" id="KW-1185">Reference proteome</keyword>
<evidence type="ECO:0000259" key="4">
    <source>
        <dbReference type="PROSITE" id="PS51770"/>
    </source>
</evidence>
<evidence type="ECO:0000256" key="2">
    <source>
        <dbReference type="ARBA" id="ARBA00022801"/>
    </source>
</evidence>
<gene>
    <name evidence="5" type="ORF">DKB62_05845</name>
</gene>
<reference evidence="5 6" key="1">
    <citation type="submission" date="2018-05" db="EMBL/GenBank/DDBJ databases">
        <title>Complete genome sequence of Megasphaera sp. AJH120T, isolated from the ceca of a chicken.</title>
        <authorList>
            <person name="Maki J."/>
            <person name="Looft T."/>
        </authorList>
    </citation>
    <scope>NUCLEOTIDE SEQUENCE [LARGE SCALE GENOMIC DNA]</scope>
    <source>
        <strain evidence="5 6">AJH120</strain>
    </source>
</reference>
<proteinExistence type="inferred from homology"/>
<dbReference type="InterPro" id="IPR006683">
    <property type="entry name" value="Thioestr_dom"/>
</dbReference>
<dbReference type="SUPFAM" id="SSF54637">
    <property type="entry name" value="Thioesterase/thiol ester dehydrase-isomerase"/>
    <property type="match status" value="1"/>
</dbReference>
<dbReference type="InterPro" id="IPR029069">
    <property type="entry name" value="HotDog_dom_sf"/>
</dbReference>